<dbReference type="Proteomes" id="UP001064489">
    <property type="component" value="Chromosome 3"/>
</dbReference>
<reference evidence="2" key="1">
    <citation type="journal article" date="2022" name="Plant J.">
        <title>Strategies of tolerance reflected in two North American maple genomes.</title>
        <authorList>
            <person name="McEvoy S.L."/>
            <person name="Sezen U.U."/>
            <person name="Trouern-Trend A."/>
            <person name="McMahon S.M."/>
            <person name="Schaberg P.G."/>
            <person name="Yang J."/>
            <person name="Wegrzyn J.L."/>
            <person name="Swenson N.G."/>
        </authorList>
    </citation>
    <scope>NUCLEOTIDE SEQUENCE</scope>
    <source>
        <strain evidence="2">91603</strain>
    </source>
</reference>
<dbReference type="EMBL" id="JAJSOW010000100">
    <property type="protein sequence ID" value="KAI9186257.1"/>
    <property type="molecule type" value="Genomic_DNA"/>
</dbReference>
<name>A0AAD5NY62_ACENE</name>
<evidence type="ECO:0000313" key="2">
    <source>
        <dbReference type="EMBL" id="KAI9186257.1"/>
    </source>
</evidence>
<accession>A0AAD5NY62</accession>
<gene>
    <name evidence="2" type="ORF">LWI28_015329</name>
</gene>
<sequence>MIESKLVEGSALAANNTNFRGMKPDQQYSSHSGGVRGDSELFDSSKGSYKNSIWCTYCKKQWHNRDRCWKLHGKPSNAQNSSQITSRNWAMKGSQGVGQGHAHMTLAQSEGEDDSSQERAKFNREDIKKLRHLYGTLEESTGSGTYSFAFSVIEDKDRDFCLFDLDLPFSPSSYVTPKDSSISKSPNESSVQIQVKSGLCIPSPTTKDKQIQSATQPLQVYLRRKGPTVQPMPVLDFEPNTSADSVEVISNSESHKNDVPIVDDKDISIAIRKGVRECTR</sequence>
<protein>
    <submittedName>
        <fullName evidence="2">Uncharacterized protein</fullName>
    </submittedName>
</protein>
<feature type="region of interest" description="Disordered" evidence="1">
    <location>
        <begin position="17"/>
        <end position="45"/>
    </location>
</feature>
<evidence type="ECO:0000313" key="3">
    <source>
        <dbReference type="Proteomes" id="UP001064489"/>
    </source>
</evidence>
<keyword evidence="3" id="KW-1185">Reference proteome</keyword>
<proteinExistence type="predicted"/>
<evidence type="ECO:0000256" key="1">
    <source>
        <dbReference type="SAM" id="MobiDB-lite"/>
    </source>
</evidence>
<dbReference type="AlphaFoldDB" id="A0AAD5NY62"/>
<organism evidence="2 3">
    <name type="scientific">Acer negundo</name>
    <name type="common">Box elder</name>
    <dbReference type="NCBI Taxonomy" id="4023"/>
    <lineage>
        <taxon>Eukaryota</taxon>
        <taxon>Viridiplantae</taxon>
        <taxon>Streptophyta</taxon>
        <taxon>Embryophyta</taxon>
        <taxon>Tracheophyta</taxon>
        <taxon>Spermatophyta</taxon>
        <taxon>Magnoliopsida</taxon>
        <taxon>eudicotyledons</taxon>
        <taxon>Gunneridae</taxon>
        <taxon>Pentapetalae</taxon>
        <taxon>rosids</taxon>
        <taxon>malvids</taxon>
        <taxon>Sapindales</taxon>
        <taxon>Sapindaceae</taxon>
        <taxon>Hippocastanoideae</taxon>
        <taxon>Acereae</taxon>
        <taxon>Acer</taxon>
    </lineage>
</organism>
<comment type="caution">
    <text evidence="2">The sequence shown here is derived from an EMBL/GenBank/DDBJ whole genome shotgun (WGS) entry which is preliminary data.</text>
</comment>
<reference evidence="2" key="2">
    <citation type="submission" date="2023-02" db="EMBL/GenBank/DDBJ databases">
        <authorList>
            <person name="Swenson N.G."/>
            <person name="Wegrzyn J.L."/>
            <person name="Mcevoy S.L."/>
        </authorList>
    </citation>
    <scope>NUCLEOTIDE SEQUENCE</scope>
    <source>
        <strain evidence="2">91603</strain>
        <tissue evidence="2">Leaf</tissue>
    </source>
</reference>